<reference evidence="2 3" key="1">
    <citation type="journal article" date="2013" name="Nat. Genet.">
        <title>The genome of the hydatid tapeworm Echinococcus granulosus.</title>
        <authorList>
            <person name="Zheng H."/>
            <person name="Zhang W."/>
            <person name="Zhang L."/>
            <person name="Zhang Z."/>
            <person name="Li J."/>
            <person name="Lu G."/>
            <person name="Zhu Y."/>
            <person name="Wang Y."/>
            <person name="Huang Y."/>
            <person name="Liu J."/>
            <person name="Kang H."/>
            <person name="Chen J."/>
            <person name="Wang L."/>
            <person name="Chen A."/>
            <person name="Yu S."/>
            <person name="Gao Z."/>
            <person name="Jin L."/>
            <person name="Gu W."/>
            <person name="Wang Z."/>
            <person name="Zhao L."/>
            <person name="Shi B."/>
            <person name="Wen H."/>
            <person name="Lin R."/>
            <person name="Jones M.K."/>
            <person name="Brejova B."/>
            <person name="Vinar T."/>
            <person name="Zhao G."/>
            <person name="McManus D.P."/>
            <person name="Chen Z."/>
            <person name="Zhou Y."/>
            <person name="Wang S."/>
        </authorList>
    </citation>
    <scope>NUCLEOTIDE SEQUENCE [LARGE SCALE GENOMIC DNA]</scope>
</reference>
<sequence>MVVCTRRLNLDEQQIKTAPTRMGQHSGTECVRTRPAAGQRKRPDNGPEAGSAHNPVRIVAAE</sequence>
<evidence type="ECO:0000313" key="2">
    <source>
        <dbReference type="EMBL" id="EUB59776.1"/>
    </source>
</evidence>
<name>W6UFR9_ECHGR</name>
<evidence type="ECO:0000256" key="1">
    <source>
        <dbReference type="SAM" id="MobiDB-lite"/>
    </source>
</evidence>
<dbReference type="RefSeq" id="XP_024350972.1">
    <property type="nucleotide sequence ID" value="XM_024494645.1"/>
</dbReference>
<accession>W6UFR9</accession>
<dbReference type="KEGG" id="egl:EGR_05396"/>
<keyword evidence="3" id="KW-1185">Reference proteome</keyword>
<protein>
    <submittedName>
        <fullName evidence="2">Uncharacterized protein</fullName>
    </submittedName>
</protein>
<evidence type="ECO:0000313" key="3">
    <source>
        <dbReference type="Proteomes" id="UP000019149"/>
    </source>
</evidence>
<feature type="compositionally biased region" description="Polar residues" evidence="1">
    <location>
        <begin position="17"/>
        <end position="27"/>
    </location>
</feature>
<feature type="region of interest" description="Disordered" evidence="1">
    <location>
        <begin position="17"/>
        <end position="62"/>
    </location>
</feature>
<dbReference type="CTD" id="36341111"/>
<dbReference type="EMBL" id="APAU02000039">
    <property type="protein sequence ID" value="EUB59776.1"/>
    <property type="molecule type" value="Genomic_DNA"/>
</dbReference>
<dbReference type="Proteomes" id="UP000019149">
    <property type="component" value="Unassembled WGS sequence"/>
</dbReference>
<organism evidence="2 3">
    <name type="scientific">Echinococcus granulosus</name>
    <name type="common">Hydatid tapeworm</name>
    <dbReference type="NCBI Taxonomy" id="6210"/>
    <lineage>
        <taxon>Eukaryota</taxon>
        <taxon>Metazoa</taxon>
        <taxon>Spiralia</taxon>
        <taxon>Lophotrochozoa</taxon>
        <taxon>Platyhelminthes</taxon>
        <taxon>Cestoda</taxon>
        <taxon>Eucestoda</taxon>
        <taxon>Cyclophyllidea</taxon>
        <taxon>Taeniidae</taxon>
        <taxon>Echinococcus</taxon>
        <taxon>Echinococcus granulosus group</taxon>
    </lineage>
</organism>
<comment type="caution">
    <text evidence="2">The sequence shown here is derived from an EMBL/GenBank/DDBJ whole genome shotgun (WGS) entry which is preliminary data.</text>
</comment>
<proteinExistence type="predicted"/>
<dbReference type="AlphaFoldDB" id="W6UFR9"/>
<gene>
    <name evidence="2" type="ORF">EGR_05396</name>
</gene>
<dbReference type="GeneID" id="36341111"/>